<gene>
    <name evidence="1" type="ORF">LEP1GSC187_2991</name>
</gene>
<evidence type="ECO:0000313" key="2">
    <source>
        <dbReference type="Proteomes" id="UP000012160"/>
    </source>
</evidence>
<reference evidence="1 2" key="1">
    <citation type="submission" date="2013-01" db="EMBL/GenBank/DDBJ databases">
        <authorList>
            <person name="Harkins D.M."/>
            <person name="Durkin A.S."/>
            <person name="Brinkac L.M."/>
            <person name="Haft D.H."/>
            <person name="Selengut J.D."/>
            <person name="Sanka R."/>
            <person name="DePew J."/>
            <person name="Purushe J."/>
            <person name="Matthias M.A."/>
            <person name="Vinetz J.M."/>
            <person name="Sutton G.G."/>
            <person name="Nierman W.C."/>
            <person name="Fouts D.E."/>
        </authorList>
    </citation>
    <scope>NUCLEOTIDE SEQUENCE [LARGE SCALE GENOMIC DNA]</scope>
    <source>
        <strain evidence="1 2">ZUN179</strain>
    </source>
</reference>
<evidence type="ECO:0000313" key="1">
    <source>
        <dbReference type="EMBL" id="EMO43493.1"/>
    </source>
</evidence>
<proteinExistence type="predicted"/>
<sequence length="39" mass="4713">MFLRKNECVKKTSPRTYVSIHPLPEAPFQKYDKQFLRDT</sequence>
<comment type="caution">
    <text evidence="1">The sequence shown here is derived from an EMBL/GenBank/DDBJ whole genome shotgun (WGS) entry which is preliminary data.</text>
</comment>
<name>M6V1U0_9LEPT</name>
<protein>
    <submittedName>
        <fullName evidence="1">Uncharacterized protein</fullName>
    </submittedName>
</protein>
<accession>M6V1U0</accession>
<dbReference type="Proteomes" id="UP000012160">
    <property type="component" value="Unassembled WGS sequence"/>
</dbReference>
<organism evidence="1 2">
    <name type="scientific">Leptospira santarosai str. ZUN179</name>
    <dbReference type="NCBI Taxonomy" id="1049985"/>
    <lineage>
        <taxon>Bacteria</taxon>
        <taxon>Pseudomonadati</taxon>
        <taxon>Spirochaetota</taxon>
        <taxon>Spirochaetia</taxon>
        <taxon>Leptospirales</taxon>
        <taxon>Leptospiraceae</taxon>
        <taxon>Leptospira</taxon>
    </lineage>
</organism>
<dbReference type="AlphaFoldDB" id="M6V1U0"/>
<dbReference type="EMBL" id="AHOQ02000050">
    <property type="protein sequence ID" value="EMO43493.1"/>
    <property type="molecule type" value="Genomic_DNA"/>
</dbReference>